<name>A0A4R1YTU5_9RHOB</name>
<evidence type="ECO:0000259" key="2">
    <source>
        <dbReference type="Pfam" id="PF01478"/>
    </source>
</evidence>
<evidence type="ECO:0000313" key="3">
    <source>
        <dbReference type="EMBL" id="TCM84475.1"/>
    </source>
</evidence>
<dbReference type="InterPro" id="IPR000045">
    <property type="entry name" value="Prepilin_IV_endopep_pep"/>
</dbReference>
<keyword evidence="1" id="KW-0812">Transmembrane</keyword>
<accession>A0A4R1YTU5</accession>
<feature type="domain" description="Prepilin type IV endopeptidase peptidase" evidence="2">
    <location>
        <begin position="54"/>
        <end position="153"/>
    </location>
</feature>
<keyword evidence="1" id="KW-0472">Membrane</keyword>
<protein>
    <submittedName>
        <fullName evidence="3">Prepilin peptidase CpaA</fullName>
    </submittedName>
</protein>
<feature type="transmembrane region" description="Helical" evidence="1">
    <location>
        <begin position="132"/>
        <end position="154"/>
    </location>
</feature>
<comment type="caution">
    <text evidence="3">The sequence shown here is derived from an EMBL/GenBank/DDBJ whole genome shotgun (WGS) entry which is preliminary data.</text>
</comment>
<feature type="transmembrane region" description="Helical" evidence="1">
    <location>
        <begin position="44"/>
        <end position="61"/>
    </location>
</feature>
<dbReference type="GO" id="GO:0004190">
    <property type="term" value="F:aspartic-type endopeptidase activity"/>
    <property type="evidence" value="ECO:0007669"/>
    <property type="project" value="InterPro"/>
</dbReference>
<dbReference type="Pfam" id="PF01478">
    <property type="entry name" value="Peptidase_A24"/>
    <property type="match status" value="1"/>
</dbReference>
<proteinExistence type="predicted"/>
<feature type="transmembrane region" description="Helical" evidence="1">
    <location>
        <begin position="180"/>
        <end position="202"/>
    </location>
</feature>
<dbReference type="EMBL" id="SLVM01000012">
    <property type="protein sequence ID" value="TCM84475.1"/>
    <property type="molecule type" value="Genomic_DNA"/>
</dbReference>
<dbReference type="AlphaFoldDB" id="A0A4R1YTU5"/>
<feature type="transmembrane region" description="Helical" evidence="1">
    <location>
        <begin position="96"/>
        <end position="120"/>
    </location>
</feature>
<dbReference type="RefSeq" id="WP_132695088.1">
    <property type="nucleotide sequence ID" value="NZ_SLVM01000012.1"/>
</dbReference>
<dbReference type="OrthoDB" id="7709484at2"/>
<sequence>MTSLDPSADGARANGRLLTVAVGLAFAAIFAGLAARAVTLGTPLGAGTFLPFVLPIAFWVARSDMKTMKIPNQAVLALVSVFALVGPVALPLDIWAWCWVHLGVVLVLGFVMSTFGMIGAGDAKFAAAMAPFVALTDLGGFLFLFAAVTVFAFLGHRLVRRSPAVRRALPGWESWERRDFPMGIALAGALVCYLALVALGAMPSSR</sequence>
<reference evidence="3 4" key="1">
    <citation type="submission" date="2019-03" db="EMBL/GenBank/DDBJ databases">
        <title>Genomic Encyclopedia of Type Strains, Phase IV (KMG-IV): sequencing the most valuable type-strain genomes for metagenomic binning, comparative biology and taxonomic classification.</title>
        <authorList>
            <person name="Goeker M."/>
        </authorList>
    </citation>
    <scope>NUCLEOTIDE SEQUENCE [LARGE SCALE GENOMIC DNA]</scope>
    <source>
        <strain evidence="3 4">DSM 21153</strain>
    </source>
</reference>
<organism evidence="3 4">
    <name type="scientific">Rhodovulum steppense</name>
    <dbReference type="NCBI Taxonomy" id="540251"/>
    <lineage>
        <taxon>Bacteria</taxon>
        <taxon>Pseudomonadati</taxon>
        <taxon>Pseudomonadota</taxon>
        <taxon>Alphaproteobacteria</taxon>
        <taxon>Rhodobacterales</taxon>
        <taxon>Paracoccaceae</taxon>
        <taxon>Rhodovulum</taxon>
    </lineage>
</organism>
<dbReference type="GO" id="GO:0016020">
    <property type="term" value="C:membrane"/>
    <property type="evidence" value="ECO:0007669"/>
    <property type="project" value="InterPro"/>
</dbReference>
<dbReference type="Gene3D" id="1.20.120.1220">
    <property type="match status" value="1"/>
</dbReference>
<evidence type="ECO:0000313" key="4">
    <source>
        <dbReference type="Proteomes" id="UP000295277"/>
    </source>
</evidence>
<dbReference type="Proteomes" id="UP000295277">
    <property type="component" value="Unassembled WGS sequence"/>
</dbReference>
<evidence type="ECO:0000256" key="1">
    <source>
        <dbReference type="SAM" id="Phobius"/>
    </source>
</evidence>
<feature type="transmembrane region" description="Helical" evidence="1">
    <location>
        <begin position="73"/>
        <end position="90"/>
    </location>
</feature>
<keyword evidence="1" id="KW-1133">Transmembrane helix</keyword>
<keyword evidence="4" id="KW-1185">Reference proteome</keyword>
<feature type="transmembrane region" description="Helical" evidence="1">
    <location>
        <begin position="17"/>
        <end position="38"/>
    </location>
</feature>
<gene>
    <name evidence="3" type="ORF">EV216_112112</name>
</gene>